<organism evidence="1 2">
    <name type="scientific">Variovorax ureilyticus</name>
    <dbReference type="NCBI Taxonomy" id="1836198"/>
    <lineage>
        <taxon>Bacteria</taxon>
        <taxon>Pseudomonadati</taxon>
        <taxon>Pseudomonadota</taxon>
        <taxon>Betaproteobacteria</taxon>
        <taxon>Burkholderiales</taxon>
        <taxon>Comamonadaceae</taxon>
        <taxon>Variovorax</taxon>
    </lineage>
</organism>
<dbReference type="Proteomes" id="UP001365846">
    <property type="component" value="Unassembled WGS sequence"/>
</dbReference>
<sequence length="75" mass="8489">MRGALHSHFVSWQEAESAARAAEQSIFQRACRVEGDDLATVAELAYARSLRSRASKLLRIYLGEVRIRSAALKWR</sequence>
<reference evidence="1 2" key="1">
    <citation type="submission" date="2024-03" db="EMBL/GenBank/DDBJ databases">
        <title>Novel species of the genus Variovorax.</title>
        <authorList>
            <person name="Liu Q."/>
            <person name="Xin Y.-H."/>
        </authorList>
    </citation>
    <scope>NUCLEOTIDE SEQUENCE [LARGE SCALE GENOMIC DNA]</scope>
    <source>
        <strain evidence="1 2">KACC 18899</strain>
    </source>
</reference>
<protein>
    <submittedName>
        <fullName evidence="1">Uncharacterized protein</fullName>
    </submittedName>
</protein>
<evidence type="ECO:0000313" key="1">
    <source>
        <dbReference type="EMBL" id="MEJ8810560.1"/>
    </source>
</evidence>
<gene>
    <name evidence="1" type="ORF">WKW77_05725</name>
</gene>
<evidence type="ECO:0000313" key="2">
    <source>
        <dbReference type="Proteomes" id="UP001365846"/>
    </source>
</evidence>
<comment type="caution">
    <text evidence="1">The sequence shown here is derived from an EMBL/GenBank/DDBJ whole genome shotgun (WGS) entry which is preliminary data.</text>
</comment>
<name>A0ABU8VC05_9BURK</name>
<accession>A0ABU8VC05</accession>
<dbReference type="EMBL" id="JBBKZU010000002">
    <property type="protein sequence ID" value="MEJ8810560.1"/>
    <property type="molecule type" value="Genomic_DNA"/>
</dbReference>
<proteinExistence type="predicted"/>
<dbReference type="RefSeq" id="WP_340355878.1">
    <property type="nucleotide sequence ID" value="NZ_JBBKZU010000002.1"/>
</dbReference>
<keyword evidence="2" id="KW-1185">Reference proteome</keyword>